<dbReference type="STRING" id="6198.A0A074Z8V1"/>
<dbReference type="CTD" id="20322732"/>
<dbReference type="KEGG" id="ovi:T265_08553"/>
<accession>A0A074Z8V1</accession>
<dbReference type="GeneID" id="20322732"/>
<dbReference type="InterPro" id="IPR041588">
    <property type="entry name" value="Integrase_H2C2"/>
</dbReference>
<dbReference type="AlphaFoldDB" id="A0A074Z8V1"/>
<proteinExistence type="predicted"/>
<dbReference type="EMBL" id="KL596844">
    <property type="protein sequence ID" value="KER23558.1"/>
    <property type="molecule type" value="Genomic_DNA"/>
</dbReference>
<dbReference type="RefSeq" id="XP_009172662.1">
    <property type="nucleotide sequence ID" value="XM_009174398.1"/>
</dbReference>
<dbReference type="PANTHER" id="PTHR47331">
    <property type="entry name" value="PHD-TYPE DOMAIN-CONTAINING PROTEIN"/>
    <property type="match status" value="1"/>
</dbReference>
<reference evidence="2 3" key="1">
    <citation type="submission" date="2013-11" db="EMBL/GenBank/DDBJ databases">
        <title>Opisthorchis viverrini - life in the bile duct.</title>
        <authorList>
            <person name="Young N.D."/>
            <person name="Nagarajan N."/>
            <person name="Lin S.J."/>
            <person name="Korhonen P.K."/>
            <person name="Jex A.R."/>
            <person name="Hall R.S."/>
            <person name="Safavi-Hemami H."/>
            <person name="Kaewkong W."/>
            <person name="Bertrand D."/>
            <person name="Gao S."/>
            <person name="Seet Q."/>
            <person name="Wongkham S."/>
            <person name="Teh B.T."/>
            <person name="Wongkham C."/>
            <person name="Intapan P.M."/>
            <person name="Maleewong W."/>
            <person name="Yang X."/>
            <person name="Hu M."/>
            <person name="Wang Z."/>
            <person name="Hofmann A."/>
            <person name="Sternberg P.W."/>
            <person name="Tan P."/>
            <person name="Wang J."/>
            <person name="Gasser R.B."/>
        </authorList>
    </citation>
    <scope>NUCLEOTIDE SEQUENCE [LARGE SCALE GENOMIC DNA]</scope>
</reference>
<sequence length="395" mass="44287">MVRPAAQLEHNHTSPPFASARLFKDAFVSFVKREECRERNRQTGHWILAQACPLTSSGLALNIVIPFSSITPSVPNFQETRRKHEGRDTTKLLEPRQGELGSRGWTRTKNFPVSKFVPHSPNHIDLRRPTNDEQCLLIKKCRARKEALLSGVIRVSEHRQARNCLIKMVQSSHFAQELHQVNASVLDAKRSSLRKLSPVLIGGILCVGGRLITALIIRRLHEVEGHCGTGQVLDSTRLRYWIINGTGAVKRVIGVCSLCRRRSAQIGTQMMAPLPADRVGVGWGPFECSVWKWQATCRRSVGRRGKSTDIYSDNGRNFVGALTEFWDDTKRWSQRHQYLDIIAKKSFSCNTLPVLPEGTTRTGILPGCPSLDRGSREVEVGLEARIVNSVSKFAI</sequence>
<dbReference type="Proteomes" id="UP000054324">
    <property type="component" value="Unassembled WGS sequence"/>
</dbReference>
<gene>
    <name evidence="2" type="ORF">T265_08553</name>
</gene>
<feature type="domain" description="Integrase zinc-binding" evidence="1">
    <location>
        <begin position="215"/>
        <end position="264"/>
    </location>
</feature>
<evidence type="ECO:0000313" key="3">
    <source>
        <dbReference type="Proteomes" id="UP000054324"/>
    </source>
</evidence>
<evidence type="ECO:0000313" key="2">
    <source>
        <dbReference type="EMBL" id="KER23558.1"/>
    </source>
</evidence>
<organism evidence="2 3">
    <name type="scientific">Opisthorchis viverrini</name>
    <name type="common">Southeast Asian liver fluke</name>
    <dbReference type="NCBI Taxonomy" id="6198"/>
    <lineage>
        <taxon>Eukaryota</taxon>
        <taxon>Metazoa</taxon>
        <taxon>Spiralia</taxon>
        <taxon>Lophotrochozoa</taxon>
        <taxon>Platyhelminthes</taxon>
        <taxon>Trematoda</taxon>
        <taxon>Digenea</taxon>
        <taxon>Opisthorchiida</taxon>
        <taxon>Opisthorchiata</taxon>
        <taxon>Opisthorchiidae</taxon>
        <taxon>Opisthorchis</taxon>
    </lineage>
</organism>
<protein>
    <recommendedName>
        <fullName evidence="1">Integrase zinc-binding domain-containing protein</fullName>
    </recommendedName>
</protein>
<evidence type="ECO:0000259" key="1">
    <source>
        <dbReference type="Pfam" id="PF17921"/>
    </source>
</evidence>
<dbReference type="OrthoDB" id="10066543at2759"/>
<keyword evidence="3" id="KW-1185">Reference proteome</keyword>
<name>A0A074Z8V1_OPIVI</name>
<dbReference type="Pfam" id="PF17921">
    <property type="entry name" value="Integrase_H2C2"/>
    <property type="match status" value="1"/>
</dbReference>